<dbReference type="RefSeq" id="WP_173730492.1">
    <property type="nucleotide sequence ID" value="NZ_JABTTE010000005.1"/>
</dbReference>
<dbReference type="InterPro" id="IPR003156">
    <property type="entry name" value="DHHA1_dom"/>
</dbReference>
<feature type="domain" description="DDH" evidence="1">
    <location>
        <begin position="15"/>
        <end position="153"/>
    </location>
</feature>
<dbReference type="PANTHER" id="PTHR47618:SF1">
    <property type="entry name" value="BIFUNCTIONAL OLIGORIBONUCLEASE AND PAP PHOSPHATASE NRNA"/>
    <property type="match status" value="1"/>
</dbReference>
<dbReference type="AlphaFoldDB" id="A0A8J8GD13"/>
<dbReference type="Pfam" id="PF01368">
    <property type="entry name" value="DHH"/>
    <property type="match status" value="1"/>
</dbReference>
<dbReference type="PANTHER" id="PTHR47618">
    <property type="entry name" value="BIFUNCTIONAL OLIGORIBONUCLEASE AND PAP PHOSPHATASE NRNA"/>
    <property type="match status" value="1"/>
</dbReference>
<evidence type="ECO:0000313" key="4">
    <source>
        <dbReference type="Proteomes" id="UP000625804"/>
    </source>
</evidence>
<dbReference type="EMBL" id="JABTTE010000005">
    <property type="protein sequence ID" value="NSL51284.1"/>
    <property type="molecule type" value="Genomic_DNA"/>
</dbReference>
<sequence>MKAEILEIIKQYDTIIIHRHVRPDPDAIGSQGGLAEILKASFPDKKVYVVGEMYDSLRFLNEMDIIADETYEGALVIVCDTANQERISDQRYKLGEKIIKIDHHPNHDQYGDLIWVDTTSSSTSELIYEFYLSGKDKGLKMNEKAARLMYAGIVGDTGRFLFPSTNIKTFRYAADLLEYNFNRTELYDGLYNTKLEVAHLQGYILQNFVHTPSGVAHISITKEMLEKFNVTVADASQLVGTLGNIENVLAWVFFIEEDKEIRVRLRSRGPIVNTIAQKYNGGGHPLASGATIYNWEDRNLIIADLEKACLEFKKE</sequence>
<gene>
    <name evidence="3" type="ORF">HR057_05805</name>
</gene>
<keyword evidence="4" id="KW-1185">Reference proteome</keyword>
<feature type="domain" description="DHHA1" evidence="2">
    <location>
        <begin position="227"/>
        <end position="308"/>
    </location>
</feature>
<protein>
    <submittedName>
        <fullName evidence="3">Bifunctional oligoribonuclease/PAP phosphatase NrnA</fullName>
    </submittedName>
</protein>
<comment type="caution">
    <text evidence="3">The sequence shown here is derived from an EMBL/GenBank/DDBJ whole genome shotgun (WGS) entry which is preliminary data.</text>
</comment>
<dbReference type="GO" id="GO:0003676">
    <property type="term" value="F:nucleic acid binding"/>
    <property type="evidence" value="ECO:0007669"/>
    <property type="project" value="InterPro"/>
</dbReference>
<dbReference type="InterPro" id="IPR038763">
    <property type="entry name" value="DHH_sf"/>
</dbReference>
<dbReference type="Pfam" id="PF02272">
    <property type="entry name" value="DHHA1"/>
    <property type="match status" value="1"/>
</dbReference>
<dbReference type="InterPro" id="IPR001667">
    <property type="entry name" value="DDH_dom"/>
</dbReference>
<dbReference type="SUPFAM" id="SSF64182">
    <property type="entry name" value="DHH phosphoesterases"/>
    <property type="match status" value="1"/>
</dbReference>
<evidence type="ECO:0000313" key="3">
    <source>
        <dbReference type="EMBL" id="NSL51284.1"/>
    </source>
</evidence>
<accession>A0A8J8GD13</accession>
<organism evidence="3 4">
    <name type="scientific">Calidifontibacillus erzurumensis</name>
    <dbReference type="NCBI Taxonomy" id="2741433"/>
    <lineage>
        <taxon>Bacteria</taxon>
        <taxon>Bacillati</taxon>
        <taxon>Bacillota</taxon>
        <taxon>Bacilli</taxon>
        <taxon>Bacillales</taxon>
        <taxon>Bacillaceae</taxon>
        <taxon>Calidifontibacillus/Schinkia group</taxon>
        <taxon>Calidifontibacillus</taxon>
    </lineage>
</organism>
<reference evidence="3" key="1">
    <citation type="submission" date="2020-06" db="EMBL/GenBank/DDBJ databases">
        <title>A novel thermopfilic bacterium from Erzurum, Turkey.</title>
        <authorList>
            <person name="Adiguzel A."/>
            <person name="Ay H."/>
            <person name="Baltaci M.O."/>
        </authorList>
    </citation>
    <scope>NUCLEOTIDE SEQUENCE</scope>
    <source>
        <strain evidence="3">P2</strain>
    </source>
</reference>
<name>A0A8J8GD13_9BACI</name>
<dbReference type="Gene3D" id="3.10.310.30">
    <property type="match status" value="1"/>
</dbReference>
<evidence type="ECO:0000259" key="1">
    <source>
        <dbReference type="Pfam" id="PF01368"/>
    </source>
</evidence>
<evidence type="ECO:0000259" key="2">
    <source>
        <dbReference type="Pfam" id="PF02272"/>
    </source>
</evidence>
<dbReference type="InterPro" id="IPR051319">
    <property type="entry name" value="Oligoribo/pAp-PDE_c-di-AMP_PDE"/>
</dbReference>
<dbReference type="Proteomes" id="UP000625804">
    <property type="component" value="Unassembled WGS sequence"/>
</dbReference>
<proteinExistence type="predicted"/>
<dbReference type="Gene3D" id="3.90.1640.10">
    <property type="entry name" value="inorganic pyrophosphatase (n-terminal core)"/>
    <property type="match status" value="1"/>
</dbReference>